<dbReference type="SUPFAM" id="SSF53822">
    <property type="entry name" value="Periplasmic binding protein-like I"/>
    <property type="match status" value="1"/>
</dbReference>
<proteinExistence type="inferred from homology"/>
<gene>
    <name evidence="5" type="ORF">CSW57_21445</name>
</gene>
<dbReference type="Proteomes" id="UP000225108">
    <property type="component" value="Unassembled WGS sequence"/>
</dbReference>
<evidence type="ECO:0000313" key="6">
    <source>
        <dbReference type="Proteomes" id="UP000225108"/>
    </source>
</evidence>
<feature type="domain" description="Periplasmic binding protein" evidence="4">
    <location>
        <begin position="127"/>
        <end position="367"/>
    </location>
</feature>
<sequence length="412" mass="42974">MTSVQRCGVPDRSSSYWKVRCRVWNMNRGRAIEPSPRRARIVAVAASALLIGGGLAACSDDSSSGAAGAGSQECITAADEFLQPWNELPTSLPASPPGGYVPLSKPAQPGGSIVFLASPIPSVQDGAKGMAVAAESIGWSSKTLNFDGNLPDMLVKFDQAIAEKPTAIWVQAFPAAGMQKQLDAAKNAGIVVGMTSVADEPTSVPGFAAVSNGPVTAEEIGELQANLVMRDSKCTANVAMFTLPFPIIEATDNAFTSTLKEKCPDCKVSTTLVQPQDLGTPKTASAIVSKLQSDPTVKYAYTVIGNVANGVAPALRQAGLKDIKIFGNTPDADSIASLRDGTNAWWVNQNPTLQAWGLIDSVLRAIDSGAPHPDGGHYPLAVLTPENVPDGTGVPALPTDYQAEFEALWGVS</sequence>
<dbReference type="GO" id="GO:0030313">
    <property type="term" value="C:cell envelope"/>
    <property type="evidence" value="ECO:0007669"/>
    <property type="project" value="UniProtKB-SubCell"/>
</dbReference>
<dbReference type="Pfam" id="PF13407">
    <property type="entry name" value="Peripla_BP_4"/>
    <property type="match status" value="1"/>
</dbReference>
<comment type="subcellular location">
    <subcellularLocation>
        <location evidence="1">Cell envelope</location>
    </subcellularLocation>
</comment>
<evidence type="ECO:0000259" key="4">
    <source>
        <dbReference type="Pfam" id="PF13407"/>
    </source>
</evidence>
<dbReference type="PANTHER" id="PTHR46847">
    <property type="entry name" value="D-ALLOSE-BINDING PERIPLASMIC PROTEIN-RELATED"/>
    <property type="match status" value="1"/>
</dbReference>
<dbReference type="PANTHER" id="PTHR46847:SF1">
    <property type="entry name" value="D-ALLOSE-BINDING PERIPLASMIC PROTEIN-RELATED"/>
    <property type="match status" value="1"/>
</dbReference>
<protein>
    <recommendedName>
        <fullName evidence="4">Periplasmic binding protein domain-containing protein</fullName>
    </recommendedName>
</protein>
<evidence type="ECO:0000256" key="3">
    <source>
        <dbReference type="ARBA" id="ARBA00022729"/>
    </source>
</evidence>
<evidence type="ECO:0000313" key="5">
    <source>
        <dbReference type="EMBL" id="PHV66183.1"/>
    </source>
</evidence>
<reference evidence="5 6" key="1">
    <citation type="submission" date="2017-10" db="EMBL/GenBank/DDBJ databases">
        <title>The draft genome sequence of Williamsia sp. BULT 1.1 isolated from the semi-arid grassland soils from South Africa.</title>
        <authorList>
            <person name="Kabwe M.H."/>
            <person name="Govender N."/>
            <person name="Mutseka Lunga P."/>
            <person name="Vikram S."/>
            <person name="Makhalanyane T.P."/>
        </authorList>
    </citation>
    <scope>NUCLEOTIDE SEQUENCE [LARGE SCALE GENOMIC DNA]</scope>
    <source>
        <strain evidence="5 6">BULT 1.1</strain>
    </source>
</reference>
<dbReference type="EMBL" id="PEBD01000010">
    <property type="protein sequence ID" value="PHV66183.1"/>
    <property type="molecule type" value="Genomic_DNA"/>
</dbReference>
<evidence type="ECO:0000256" key="2">
    <source>
        <dbReference type="ARBA" id="ARBA00007639"/>
    </source>
</evidence>
<evidence type="ECO:0000256" key="1">
    <source>
        <dbReference type="ARBA" id="ARBA00004196"/>
    </source>
</evidence>
<dbReference type="AlphaFoldDB" id="A0A2G3PKC6"/>
<dbReference type="GO" id="GO:0030246">
    <property type="term" value="F:carbohydrate binding"/>
    <property type="evidence" value="ECO:0007669"/>
    <property type="project" value="UniProtKB-ARBA"/>
</dbReference>
<dbReference type="InterPro" id="IPR028082">
    <property type="entry name" value="Peripla_BP_I"/>
</dbReference>
<dbReference type="InterPro" id="IPR025997">
    <property type="entry name" value="SBP_2_dom"/>
</dbReference>
<organism evidence="5 6">
    <name type="scientific">Williamsia marianensis</name>
    <dbReference type="NCBI Taxonomy" id="85044"/>
    <lineage>
        <taxon>Bacteria</taxon>
        <taxon>Bacillati</taxon>
        <taxon>Actinomycetota</taxon>
        <taxon>Actinomycetes</taxon>
        <taxon>Mycobacteriales</taxon>
        <taxon>Nocardiaceae</taxon>
        <taxon>Williamsia</taxon>
    </lineage>
</organism>
<keyword evidence="3" id="KW-0732">Signal</keyword>
<name>A0A2G3PKC6_WILMA</name>
<dbReference type="Gene3D" id="3.40.50.2300">
    <property type="match status" value="2"/>
</dbReference>
<accession>A0A2G3PKC6</accession>
<comment type="caution">
    <text evidence="5">The sequence shown here is derived from an EMBL/GenBank/DDBJ whole genome shotgun (WGS) entry which is preliminary data.</text>
</comment>
<comment type="similarity">
    <text evidence="2">Belongs to the bacterial solute-binding protein 2 family.</text>
</comment>